<feature type="DNA-binding region" description="H-T-H motif" evidence="4">
    <location>
        <begin position="28"/>
        <end position="47"/>
    </location>
</feature>
<sequence>MREAEQTRQLILDVTSEEIHKNGFQATSLSTILTQCNISKGALYHHFANKQELGYAVFEEIYTPMFLSMWEPAVTQEDPIQGLCDFFESLAKDMSCEEVICGCPVNNLSQEMACVDEGFRLRILAMQQKLNTLISENLRRVSEQLRSDLDYSQVSYFIVSAFHGSSSLSKSTQNKALFQTVMAELCVYIKSLQKN</sequence>
<dbReference type="Pfam" id="PF21993">
    <property type="entry name" value="TetR_C_13_2"/>
    <property type="match status" value="1"/>
</dbReference>
<dbReference type="SUPFAM" id="SSF48498">
    <property type="entry name" value="Tetracyclin repressor-like, C-terminal domain"/>
    <property type="match status" value="1"/>
</dbReference>
<keyword evidence="1" id="KW-0805">Transcription regulation</keyword>
<dbReference type="InterPro" id="IPR036271">
    <property type="entry name" value="Tet_transcr_reg_TetR-rel_C_sf"/>
</dbReference>
<dbReference type="PRINTS" id="PR00455">
    <property type="entry name" value="HTHTETR"/>
</dbReference>
<dbReference type="GO" id="GO:0003677">
    <property type="term" value="F:DNA binding"/>
    <property type="evidence" value="ECO:0007669"/>
    <property type="project" value="UniProtKB-UniRule"/>
</dbReference>
<reference evidence="6 7" key="1">
    <citation type="submission" date="2020-04" db="EMBL/GenBank/DDBJ databases">
        <title>Thalassotalea sp. M1531, isolated from the surface of marine red alga.</title>
        <authorList>
            <person name="Pang L."/>
            <person name="Lu D.-C."/>
        </authorList>
    </citation>
    <scope>NUCLEOTIDE SEQUENCE [LARGE SCALE GENOMIC DNA]</scope>
    <source>
        <strain evidence="6 7">M1531</strain>
    </source>
</reference>
<dbReference type="Proteomes" id="UP000568664">
    <property type="component" value="Unassembled WGS sequence"/>
</dbReference>
<dbReference type="InterPro" id="IPR023772">
    <property type="entry name" value="DNA-bd_HTH_TetR-type_CS"/>
</dbReference>
<evidence type="ECO:0000256" key="3">
    <source>
        <dbReference type="ARBA" id="ARBA00023163"/>
    </source>
</evidence>
<evidence type="ECO:0000256" key="2">
    <source>
        <dbReference type="ARBA" id="ARBA00023125"/>
    </source>
</evidence>
<dbReference type="PROSITE" id="PS01081">
    <property type="entry name" value="HTH_TETR_1"/>
    <property type="match status" value="1"/>
</dbReference>
<evidence type="ECO:0000313" key="6">
    <source>
        <dbReference type="EMBL" id="NMP31225.1"/>
    </source>
</evidence>
<evidence type="ECO:0000256" key="1">
    <source>
        <dbReference type="ARBA" id="ARBA00023015"/>
    </source>
</evidence>
<dbReference type="Pfam" id="PF00440">
    <property type="entry name" value="TetR_N"/>
    <property type="match status" value="1"/>
</dbReference>
<comment type="caution">
    <text evidence="6">The sequence shown here is derived from an EMBL/GenBank/DDBJ whole genome shotgun (WGS) entry which is preliminary data.</text>
</comment>
<name>A0A7Y0LDL9_9GAMM</name>
<dbReference type="PROSITE" id="PS50977">
    <property type="entry name" value="HTH_TETR_2"/>
    <property type="match status" value="1"/>
</dbReference>
<evidence type="ECO:0000256" key="4">
    <source>
        <dbReference type="PROSITE-ProRule" id="PRU00335"/>
    </source>
</evidence>
<keyword evidence="7" id="KW-1185">Reference proteome</keyword>
<protein>
    <submittedName>
        <fullName evidence="6">TetR/AcrR family transcriptional regulator</fullName>
    </submittedName>
</protein>
<proteinExistence type="predicted"/>
<dbReference type="Gene3D" id="1.10.357.10">
    <property type="entry name" value="Tetracycline Repressor, domain 2"/>
    <property type="match status" value="1"/>
</dbReference>
<dbReference type="InterPro" id="IPR054156">
    <property type="entry name" value="YxaF_TetR_C"/>
</dbReference>
<dbReference type="PANTHER" id="PTHR47506">
    <property type="entry name" value="TRANSCRIPTIONAL REGULATORY PROTEIN"/>
    <property type="match status" value="1"/>
</dbReference>
<dbReference type="EMBL" id="JABBXH010000002">
    <property type="protein sequence ID" value="NMP31225.1"/>
    <property type="molecule type" value="Genomic_DNA"/>
</dbReference>
<feature type="domain" description="HTH tetR-type" evidence="5">
    <location>
        <begin position="5"/>
        <end position="65"/>
    </location>
</feature>
<dbReference type="SUPFAM" id="SSF46689">
    <property type="entry name" value="Homeodomain-like"/>
    <property type="match status" value="1"/>
</dbReference>
<gene>
    <name evidence="6" type="ORF">HII17_06600</name>
</gene>
<organism evidence="6 7">
    <name type="scientific">Thalassotalea algicola</name>
    <dbReference type="NCBI Taxonomy" id="2716224"/>
    <lineage>
        <taxon>Bacteria</taxon>
        <taxon>Pseudomonadati</taxon>
        <taxon>Pseudomonadota</taxon>
        <taxon>Gammaproteobacteria</taxon>
        <taxon>Alteromonadales</taxon>
        <taxon>Colwelliaceae</taxon>
        <taxon>Thalassotalea</taxon>
    </lineage>
</organism>
<keyword evidence="3" id="KW-0804">Transcription</keyword>
<accession>A0A7Y0LDL9</accession>
<keyword evidence="2 4" id="KW-0238">DNA-binding</keyword>
<dbReference type="AlphaFoldDB" id="A0A7Y0LDL9"/>
<evidence type="ECO:0000313" key="7">
    <source>
        <dbReference type="Proteomes" id="UP000568664"/>
    </source>
</evidence>
<dbReference type="InterPro" id="IPR009057">
    <property type="entry name" value="Homeodomain-like_sf"/>
</dbReference>
<dbReference type="InterPro" id="IPR001647">
    <property type="entry name" value="HTH_TetR"/>
</dbReference>
<dbReference type="RefSeq" id="WP_169074555.1">
    <property type="nucleotide sequence ID" value="NZ_JABBXH010000002.1"/>
</dbReference>
<evidence type="ECO:0000259" key="5">
    <source>
        <dbReference type="PROSITE" id="PS50977"/>
    </source>
</evidence>
<dbReference type="PANTHER" id="PTHR47506:SF1">
    <property type="entry name" value="HTH-TYPE TRANSCRIPTIONAL REGULATOR YJDC"/>
    <property type="match status" value="1"/>
</dbReference>